<evidence type="ECO:0000313" key="1">
    <source>
        <dbReference type="EMBL" id="KKT81913.1"/>
    </source>
</evidence>
<accession>A0A0G1KE97</accession>
<dbReference type="EMBL" id="LCJR01000013">
    <property type="protein sequence ID" value="KKT81913.1"/>
    <property type="molecule type" value="Genomic_DNA"/>
</dbReference>
<dbReference type="Proteomes" id="UP000034032">
    <property type="component" value="Unassembled WGS sequence"/>
</dbReference>
<sequence length="227" mass="25675">MPCDIGYKQVSRVTIPRPIPKKFTAEIKPPSIDRDLLAKIGEEDEAFLYWINDLDIRPLLQEALRRTVSASGSLKGLKIDVNSDGSLKIEGSYNNEKDKGSLERLTKQLSDRFQMDVLAIVAELLDYQIQVSWKEEDGETVLVLEGEKHQHSHAHVNRYLKVTKNANGKGSFRFEHFSSPEELKKEEQKFMALAQKLGVKISVETVQKSGHPIAPGTIHEHFLKEGN</sequence>
<proteinExistence type="predicted"/>
<dbReference type="AlphaFoldDB" id="A0A0G1KE97"/>
<reference evidence="1 2" key="1">
    <citation type="journal article" date="2015" name="Nature">
        <title>rRNA introns, odd ribosomes, and small enigmatic genomes across a large radiation of phyla.</title>
        <authorList>
            <person name="Brown C.T."/>
            <person name="Hug L.A."/>
            <person name="Thomas B.C."/>
            <person name="Sharon I."/>
            <person name="Castelle C.J."/>
            <person name="Singh A."/>
            <person name="Wilkins M.J."/>
            <person name="Williams K.H."/>
            <person name="Banfield J.F."/>
        </authorList>
    </citation>
    <scope>NUCLEOTIDE SEQUENCE [LARGE SCALE GENOMIC DNA]</scope>
</reference>
<evidence type="ECO:0000313" key="2">
    <source>
        <dbReference type="Proteomes" id="UP000034032"/>
    </source>
</evidence>
<gene>
    <name evidence="1" type="ORF">UW79_C0013G0040</name>
</gene>
<protein>
    <submittedName>
        <fullName evidence="1">Uncharacterized protein</fullName>
    </submittedName>
</protein>
<organism evidence="1 2">
    <name type="scientific">Candidatus Yanofskybacteria bacterium GW2011_GWA2_44_9</name>
    <dbReference type="NCBI Taxonomy" id="1619025"/>
    <lineage>
        <taxon>Bacteria</taxon>
        <taxon>Candidatus Yanofskyibacteriota</taxon>
    </lineage>
</organism>
<name>A0A0G1KE97_9BACT</name>
<comment type="caution">
    <text evidence="1">The sequence shown here is derived from an EMBL/GenBank/DDBJ whole genome shotgun (WGS) entry which is preliminary data.</text>
</comment>